<comment type="caution">
    <text evidence="2">The sequence shown here is derived from an EMBL/GenBank/DDBJ whole genome shotgun (WGS) entry which is preliminary data.</text>
</comment>
<feature type="compositionally biased region" description="Polar residues" evidence="1">
    <location>
        <begin position="1"/>
        <end position="12"/>
    </location>
</feature>
<name>A0A922HMH3_DERFA</name>
<gene>
    <name evidence="2" type="ORF">DERF_013460</name>
</gene>
<reference evidence="2" key="2">
    <citation type="journal article" date="2022" name="Res Sq">
        <title>Comparative Genomics Reveals Insights into the Divergent Evolution of Astigmatic Mites and Household Pest Adaptations.</title>
        <authorList>
            <person name="Xiong Q."/>
            <person name="Wan A.T.-Y."/>
            <person name="Liu X.-Y."/>
            <person name="Fung C.S.-H."/>
            <person name="Xiao X."/>
            <person name="Malainual N."/>
            <person name="Hou J."/>
            <person name="Wang L."/>
            <person name="Wang M."/>
            <person name="Yang K."/>
            <person name="Cui Y."/>
            <person name="Leung E."/>
            <person name="Nong W."/>
            <person name="Shin S.-K."/>
            <person name="Au S."/>
            <person name="Jeong K.Y."/>
            <person name="Chew F.T."/>
            <person name="Hui J."/>
            <person name="Leung T.F."/>
            <person name="Tungtrongchitr A."/>
            <person name="Zhong N."/>
            <person name="Liu Z."/>
            <person name="Tsui S."/>
        </authorList>
    </citation>
    <scope>NUCLEOTIDE SEQUENCE</scope>
    <source>
        <strain evidence="2">Derf</strain>
        <tissue evidence="2">Whole organism</tissue>
    </source>
</reference>
<evidence type="ECO:0000256" key="1">
    <source>
        <dbReference type="SAM" id="MobiDB-lite"/>
    </source>
</evidence>
<sequence>MQHSRTSLSSSYIKPADLKSNTQHTKELDEVNSELELWMMMMMMKVIKFRKITINIIMGCKVW</sequence>
<dbReference type="EMBL" id="ASGP02000007">
    <property type="protein sequence ID" value="KAH9497467.1"/>
    <property type="molecule type" value="Genomic_DNA"/>
</dbReference>
<protein>
    <submittedName>
        <fullName evidence="2">Uncharacterized protein</fullName>
    </submittedName>
</protein>
<evidence type="ECO:0000313" key="3">
    <source>
        <dbReference type="Proteomes" id="UP000790347"/>
    </source>
</evidence>
<evidence type="ECO:0000313" key="2">
    <source>
        <dbReference type="EMBL" id="KAH9497467.1"/>
    </source>
</evidence>
<dbReference type="Proteomes" id="UP000790347">
    <property type="component" value="Unassembled WGS sequence"/>
</dbReference>
<keyword evidence="3" id="KW-1185">Reference proteome</keyword>
<feature type="region of interest" description="Disordered" evidence="1">
    <location>
        <begin position="1"/>
        <end position="25"/>
    </location>
</feature>
<organism evidence="2 3">
    <name type="scientific">Dermatophagoides farinae</name>
    <name type="common">American house dust mite</name>
    <dbReference type="NCBI Taxonomy" id="6954"/>
    <lineage>
        <taxon>Eukaryota</taxon>
        <taxon>Metazoa</taxon>
        <taxon>Ecdysozoa</taxon>
        <taxon>Arthropoda</taxon>
        <taxon>Chelicerata</taxon>
        <taxon>Arachnida</taxon>
        <taxon>Acari</taxon>
        <taxon>Acariformes</taxon>
        <taxon>Sarcoptiformes</taxon>
        <taxon>Astigmata</taxon>
        <taxon>Psoroptidia</taxon>
        <taxon>Analgoidea</taxon>
        <taxon>Pyroglyphidae</taxon>
        <taxon>Dermatophagoidinae</taxon>
        <taxon>Dermatophagoides</taxon>
    </lineage>
</organism>
<reference evidence="2" key="1">
    <citation type="submission" date="2013-05" db="EMBL/GenBank/DDBJ databases">
        <authorList>
            <person name="Yim A.K.Y."/>
            <person name="Chan T.F."/>
            <person name="Ji K.M."/>
            <person name="Liu X.Y."/>
            <person name="Zhou J.W."/>
            <person name="Li R.Q."/>
            <person name="Yang K.Y."/>
            <person name="Li J."/>
            <person name="Li M."/>
            <person name="Law P.T.W."/>
            <person name="Wu Y.L."/>
            <person name="Cai Z.L."/>
            <person name="Qin H."/>
            <person name="Bao Y."/>
            <person name="Leung R.K.K."/>
            <person name="Ng P.K.S."/>
            <person name="Zou J."/>
            <person name="Zhong X.J."/>
            <person name="Ran P.X."/>
            <person name="Zhong N.S."/>
            <person name="Liu Z.G."/>
            <person name="Tsui S.K.W."/>
        </authorList>
    </citation>
    <scope>NUCLEOTIDE SEQUENCE</scope>
    <source>
        <strain evidence="2">Derf</strain>
        <tissue evidence="2">Whole organism</tissue>
    </source>
</reference>
<dbReference type="AlphaFoldDB" id="A0A922HMH3"/>
<proteinExistence type="predicted"/>
<accession>A0A922HMH3</accession>